<dbReference type="Pfam" id="PF03861">
    <property type="entry name" value="ANTAR"/>
    <property type="match status" value="1"/>
</dbReference>
<reference evidence="7" key="1">
    <citation type="submission" date="2020-08" db="EMBL/GenBank/DDBJ databases">
        <title>Functional genomics of gut bacteria from endangered species of beetles.</title>
        <authorList>
            <person name="Carlos-Shanley C."/>
        </authorList>
    </citation>
    <scope>NUCLEOTIDE SEQUENCE [LARGE SCALE GENOMIC DNA]</scope>
    <source>
        <strain evidence="7">S00060</strain>
    </source>
</reference>
<dbReference type="PROSITE" id="PS50921">
    <property type="entry name" value="ANTAR"/>
    <property type="match status" value="1"/>
</dbReference>
<dbReference type="InterPro" id="IPR011006">
    <property type="entry name" value="CheY-like_superfamily"/>
</dbReference>
<dbReference type="InterPro" id="IPR001789">
    <property type="entry name" value="Sig_transdc_resp-reg_receiver"/>
</dbReference>
<evidence type="ECO:0000256" key="3">
    <source>
        <dbReference type="PROSITE-ProRule" id="PRU00169"/>
    </source>
</evidence>
<accession>A0A7W3RCM8</accession>
<evidence type="ECO:0000256" key="1">
    <source>
        <dbReference type="ARBA" id="ARBA00022553"/>
    </source>
</evidence>
<organism evidence="7 8">
    <name type="scientific">Priestia aryabhattai</name>
    <name type="common">Bacillus aryabhattai</name>
    <dbReference type="NCBI Taxonomy" id="412384"/>
    <lineage>
        <taxon>Bacteria</taxon>
        <taxon>Bacillati</taxon>
        <taxon>Bacillota</taxon>
        <taxon>Bacilli</taxon>
        <taxon>Bacillales</taxon>
        <taxon>Bacillaceae</taxon>
        <taxon>Priestia</taxon>
    </lineage>
</organism>
<dbReference type="InterPro" id="IPR005561">
    <property type="entry name" value="ANTAR"/>
</dbReference>
<evidence type="ECO:0000313" key="7">
    <source>
        <dbReference type="EMBL" id="MBA9036949.1"/>
    </source>
</evidence>
<protein>
    <submittedName>
        <fullName evidence="7">Response regulator NasT</fullName>
    </submittedName>
</protein>
<gene>
    <name evidence="7" type="ORF">HNP21_000038</name>
</gene>
<evidence type="ECO:0000313" key="8">
    <source>
        <dbReference type="Proteomes" id="UP000543174"/>
    </source>
</evidence>
<proteinExistence type="predicted"/>
<evidence type="ECO:0000259" key="6">
    <source>
        <dbReference type="PROSITE" id="PS50921"/>
    </source>
</evidence>
<dbReference type="Proteomes" id="UP000543174">
    <property type="component" value="Unassembled WGS sequence"/>
</dbReference>
<dbReference type="InterPro" id="IPR036388">
    <property type="entry name" value="WH-like_DNA-bd_sf"/>
</dbReference>
<dbReference type="SMART" id="SM01012">
    <property type="entry name" value="ANTAR"/>
    <property type="match status" value="1"/>
</dbReference>
<keyword evidence="8" id="KW-1185">Reference proteome</keyword>
<name>A0A7W3RCM8_PRIAR</name>
<dbReference type="EMBL" id="JACJHT010000001">
    <property type="protein sequence ID" value="MBA9036949.1"/>
    <property type="molecule type" value="Genomic_DNA"/>
</dbReference>
<keyword evidence="1 3" id="KW-0597">Phosphoprotein</keyword>
<dbReference type="GO" id="GO:0003723">
    <property type="term" value="F:RNA binding"/>
    <property type="evidence" value="ECO:0007669"/>
    <property type="project" value="InterPro"/>
</dbReference>
<dbReference type="PROSITE" id="PS50110">
    <property type="entry name" value="RESPONSE_REGULATORY"/>
    <property type="match status" value="1"/>
</dbReference>
<dbReference type="PIRSF" id="PIRSF036382">
    <property type="entry name" value="RR_antiterm"/>
    <property type="match status" value="1"/>
</dbReference>
<comment type="caution">
    <text evidence="7">The sequence shown here is derived from an EMBL/GenBank/DDBJ whole genome shotgun (WGS) entry which is preliminary data.</text>
</comment>
<dbReference type="Gene3D" id="1.10.10.10">
    <property type="entry name" value="Winged helix-like DNA-binding domain superfamily/Winged helix DNA-binding domain"/>
    <property type="match status" value="1"/>
</dbReference>
<dbReference type="PANTHER" id="PTHR44591">
    <property type="entry name" value="STRESS RESPONSE REGULATOR PROTEIN 1"/>
    <property type="match status" value="1"/>
</dbReference>
<feature type="modified residue" description="4-aspartylphosphate" evidence="3">
    <location>
        <position position="54"/>
    </location>
</feature>
<feature type="domain" description="Response regulatory" evidence="5">
    <location>
        <begin position="4"/>
        <end position="118"/>
    </location>
</feature>
<dbReference type="Pfam" id="PF00072">
    <property type="entry name" value="Response_reg"/>
    <property type="match status" value="1"/>
</dbReference>
<keyword evidence="4" id="KW-0175">Coiled coil</keyword>
<dbReference type="SMART" id="SM00448">
    <property type="entry name" value="REC"/>
    <property type="match status" value="1"/>
</dbReference>
<dbReference type="GO" id="GO:0000160">
    <property type="term" value="P:phosphorelay signal transduction system"/>
    <property type="evidence" value="ECO:0007669"/>
    <property type="project" value="UniProtKB-KW"/>
</dbReference>
<dbReference type="PANTHER" id="PTHR44591:SF3">
    <property type="entry name" value="RESPONSE REGULATORY DOMAIN-CONTAINING PROTEIN"/>
    <property type="match status" value="1"/>
</dbReference>
<dbReference type="Gene3D" id="3.40.50.2300">
    <property type="match status" value="1"/>
</dbReference>
<feature type="domain" description="ANTAR" evidence="6">
    <location>
        <begin position="124"/>
        <end position="185"/>
    </location>
</feature>
<dbReference type="SUPFAM" id="SSF52172">
    <property type="entry name" value="CheY-like"/>
    <property type="match status" value="1"/>
</dbReference>
<dbReference type="RefSeq" id="WP_013058374.1">
    <property type="nucleotide sequence ID" value="NZ_CP041519.1"/>
</dbReference>
<dbReference type="InterPro" id="IPR050595">
    <property type="entry name" value="Bact_response_regulator"/>
</dbReference>
<sequence>MTKRIMIVEDESIVRLDLSMMLSDNGYEIVGEAGDGEKAVELAFALKPDLIIMDIKMPKLNGLKASEIISNKYNIPILLLTAYSQREFIDKAKKANIVGYLVKPIAESNLIPAVEIALQQAENAKMYEQKVQEMNNELKKRKIVEKAKGILMDKYNLTEDRAFKKMRTISMKKQVTLEKLAKHIIEKYGT</sequence>
<dbReference type="AlphaFoldDB" id="A0A7W3RCM8"/>
<evidence type="ECO:0000259" key="5">
    <source>
        <dbReference type="PROSITE" id="PS50110"/>
    </source>
</evidence>
<evidence type="ECO:0000256" key="2">
    <source>
        <dbReference type="ARBA" id="ARBA00023012"/>
    </source>
</evidence>
<evidence type="ECO:0000256" key="4">
    <source>
        <dbReference type="SAM" id="Coils"/>
    </source>
</evidence>
<keyword evidence="2" id="KW-0902">Two-component regulatory system</keyword>
<dbReference type="InterPro" id="IPR008327">
    <property type="entry name" value="Sig_transdc_resp-reg_antiterm"/>
</dbReference>
<feature type="coiled-coil region" evidence="4">
    <location>
        <begin position="117"/>
        <end position="144"/>
    </location>
</feature>